<evidence type="ECO:0000259" key="1">
    <source>
        <dbReference type="PROSITE" id="PS51186"/>
    </source>
</evidence>
<accession>A0A951Q289</accession>
<organism evidence="2 3">
    <name type="scientific">Mojavia pulchra JT2-VF2</name>
    <dbReference type="NCBI Taxonomy" id="287848"/>
    <lineage>
        <taxon>Bacteria</taxon>
        <taxon>Bacillati</taxon>
        <taxon>Cyanobacteriota</taxon>
        <taxon>Cyanophyceae</taxon>
        <taxon>Nostocales</taxon>
        <taxon>Nostocaceae</taxon>
    </lineage>
</organism>
<evidence type="ECO:0000313" key="3">
    <source>
        <dbReference type="Proteomes" id="UP000715781"/>
    </source>
</evidence>
<feature type="domain" description="N-acetyltransferase" evidence="1">
    <location>
        <begin position="4"/>
        <end position="137"/>
    </location>
</feature>
<dbReference type="SUPFAM" id="SSF55729">
    <property type="entry name" value="Acyl-CoA N-acyltransferases (Nat)"/>
    <property type="match status" value="1"/>
</dbReference>
<dbReference type="GO" id="GO:0016747">
    <property type="term" value="F:acyltransferase activity, transferring groups other than amino-acyl groups"/>
    <property type="evidence" value="ECO:0007669"/>
    <property type="project" value="InterPro"/>
</dbReference>
<name>A0A951Q289_9NOST</name>
<dbReference type="InterPro" id="IPR016181">
    <property type="entry name" value="Acyl_CoA_acyltransferase"/>
</dbReference>
<gene>
    <name evidence="2" type="ORF">KME32_26390</name>
</gene>
<dbReference type="Proteomes" id="UP000715781">
    <property type="component" value="Unassembled WGS sequence"/>
</dbReference>
<dbReference type="Gene3D" id="3.40.630.30">
    <property type="match status" value="1"/>
</dbReference>
<dbReference type="CDD" id="cd04301">
    <property type="entry name" value="NAT_SF"/>
    <property type="match status" value="1"/>
</dbReference>
<dbReference type="InterPro" id="IPR000182">
    <property type="entry name" value="GNAT_dom"/>
</dbReference>
<evidence type="ECO:0000313" key="2">
    <source>
        <dbReference type="EMBL" id="MBW4564594.1"/>
    </source>
</evidence>
<dbReference type="InterPro" id="IPR053144">
    <property type="entry name" value="Acetyltransferase_Butenolide"/>
</dbReference>
<reference evidence="2" key="1">
    <citation type="submission" date="2021-05" db="EMBL/GenBank/DDBJ databases">
        <authorList>
            <person name="Pietrasiak N."/>
            <person name="Ward R."/>
            <person name="Stajich J.E."/>
            <person name="Kurbessoian T."/>
        </authorList>
    </citation>
    <scope>NUCLEOTIDE SEQUENCE</scope>
    <source>
        <strain evidence="2">JT2-VF2</strain>
    </source>
</reference>
<dbReference type="Pfam" id="PF00583">
    <property type="entry name" value="Acetyltransf_1"/>
    <property type="match status" value="1"/>
</dbReference>
<reference evidence="2" key="2">
    <citation type="journal article" date="2022" name="Microbiol. Resour. Announc.">
        <title>Metagenome Sequencing to Explore Phylogenomics of Terrestrial Cyanobacteria.</title>
        <authorList>
            <person name="Ward R.D."/>
            <person name="Stajich J.E."/>
            <person name="Johansen J.R."/>
            <person name="Huntemann M."/>
            <person name="Clum A."/>
            <person name="Foster B."/>
            <person name="Foster B."/>
            <person name="Roux S."/>
            <person name="Palaniappan K."/>
            <person name="Varghese N."/>
            <person name="Mukherjee S."/>
            <person name="Reddy T.B.K."/>
            <person name="Daum C."/>
            <person name="Copeland A."/>
            <person name="Chen I.A."/>
            <person name="Ivanova N.N."/>
            <person name="Kyrpides N.C."/>
            <person name="Shapiro N."/>
            <person name="Eloe-Fadrosh E.A."/>
            <person name="Pietrasiak N."/>
        </authorList>
    </citation>
    <scope>NUCLEOTIDE SEQUENCE</scope>
    <source>
        <strain evidence="2">JT2-VF2</strain>
    </source>
</reference>
<dbReference type="EMBL" id="JAHHHN010000023">
    <property type="protein sequence ID" value="MBW4564594.1"/>
    <property type="molecule type" value="Genomic_DNA"/>
</dbReference>
<protein>
    <submittedName>
        <fullName evidence="2">GNAT family N-acetyltransferase</fullName>
    </submittedName>
</protein>
<dbReference type="PANTHER" id="PTHR43233">
    <property type="entry name" value="FAMILY N-ACETYLTRANSFERASE, PUTATIVE (AFU_ORTHOLOGUE AFUA_6G03350)-RELATED"/>
    <property type="match status" value="1"/>
</dbReference>
<dbReference type="AlphaFoldDB" id="A0A951Q289"/>
<dbReference type="PANTHER" id="PTHR43233:SF1">
    <property type="entry name" value="FAMILY N-ACETYLTRANSFERASE, PUTATIVE (AFU_ORTHOLOGUE AFUA_6G03350)-RELATED"/>
    <property type="match status" value="1"/>
</dbReference>
<comment type="caution">
    <text evidence="2">The sequence shown here is derived from an EMBL/GenBank/DDBJ whole genome shotgun (WGS) entry which is preliminary data.</text>
</comment>
<dbReference type="PROSITE" id="PS51186">
    <property type="entry name" value="GNAT"/>
    <property type="match status" value="1"/>
</dbReference>
<proteinExistence type="predicted"/>
<sequence length="137" mass="16138">MTYRIVEQLSENQILQLVELYKNEFWSKKRTYPDVVKMLAASDLIIGLVDESEQLIGFTRILTDFVYRATVYDVIIKPTHRKIGLGVKLMDAVINHPQLSAVELVALYCLPEMIPFYQRWRFTNEVGELQLMHRYKQ</sequence>